<gene>
    <name evidence="2" type="ORF">DFQ12_0869</name>
</gene>
<dbReference type="EMBL" id="RAPY01000001">
    <property type="protein sequence ID" value="RKE56017.1"/>
    <property type="molecule type" value="Genomic_DNA"/>
</dbReference>
<feature type="transmembrane region" description="Helical" evidence="1">
    <location>
        <begin position="28"/>
        <end position="46"/>
    </location>
</feature>
<dbReference type="AlphaFoldDB" id="A0A420BH64"/>
<organism evidence="2 3">
    <name type="scientific">Sphingobacterium detergens</name>
    <dbReference type="NCBI Taxonomy" id="1145106"/>
    <lineage>
        <taxon>Bacteria</taxon>
        <taxon>Pseudomonadati</taxon>
        <taxon>Bacteroidota</taxon>
        <taxon>Sphingobacteriia</taxon>
        <taxon>Sphingobacteriales</taxon>
        <taxon>Sphingobacteriaceae</taxon>
        <taxon>Sphingobacterium</taxon>
    </lineage>
</organism>
<keyword evidence="1" id="KW-1133">Transmembrane helix</keyword>
<feature type="transmembrane region" description="Helical" evidence="1">
    <location>
        <begin position="5"/>
        <end position="22"/>
    </location>
</feature>
<reference evidence="2 3" key="1">
    <citation type="submission" date="2018-09" db="EMBL/GenBank/DDBJ databases">
        <title>Genomic Encyclopedia of Type Strains, Phase III (KMG-III): the genomes of soil and plant-associated and newly described type strains.</title>
        <authorList>
            <person name="Whitman W."/>
        </authorList>
    </citation>
    <scope>NUCLEOTIDE SEQUENCE [LARGE SCALE GENOMIC DNA]</scope>
    <source>
        <strain evidence="2 3">CECT 7938</strain>
    </source>
</reference>
<evidence type="ECO:0000256" key="1">
    <source>
        <dbReference type="SAM" id="Phobius"/>
    </source>
</evidence>
<evidence type="ECO:0000313" key="2">
    <source>
        <dbReference type="EMBL" id="RKE56017.1"/>
    </source>
</evidence>
<keyword evidence="3" id="KW-1185">Reference proteome</keyword>
<evidence type="ECO:0000313" key="3">
    <source>
        <dbReference type="Proteomes" id="UP000286246"/>
    </source>
</evidence>
<proteinExistence type="predicted"/>
<protein>
    <submittedName>
        <fullName evidence="2">Uncharacterized protein</fullName>
    </submittedName>
</protein>
<name>A0A420BH64_SPHD1</name>
<feature type="transmembrane region" description="Helical" evidence="1">
    <location>
        <begin position="86"/>
        <end position="105"/>
    </location>
</feature>
<feature type="transmembrane region" description="Helical" evidence="1">
    <location>
        <begin position="150"/>
        <end position="167"/>
    </location>
</feature>
<feature type="transmembrane region" description="Helical" evidence="1">
    <location>
        <begin position="58"/>
        <end position="80"/>
    </location>
</feature>
<dbReference type="Proteomes" id="UP000286246">
    <property type="component" value="Unassembled WGS sequence"/>
</dbReference>
<accession>A0A420BH64</accession>
<sequence>MQIIRIAMTSLCCILASIIFLVCIKWDWSLILMPILMSLAVSLSNFDKISFPKKLTGILLHCFLSIVIFVMTVGTTVSILFPMGLYTMYIGSALAAILFTLNTNVILTFPRFWLSMAIIIGLSLLVWPIAEYIHAHPLSKFTFLNGRESIVIIWSTLVGFGVAIGIHHRKYNPDDNS</sequence>
<keyword evidence="1" id="KW-0472">Membrane</keyword>
<keyword evidence="1" id="KW-0812">Transmembrane</keyword>
<feature type="transmembrane region" description="Helical" evidence="1">
    <location>
        <begin position="112"/>
        <end position="130"/>
    </location>
</feature>
<comment type="caution">
    <text evidence="2">The sequence shown here is derived from an EMBL/GenBank/DDBJ whole genome shotgun (WGS) entry which is preliminary data.</text>
</comment>